<keyword evidence="2" id="KW-0732">Signal</keyword>
<evidence type="ECO:0000313" key="3">
    <source>
        <dbReference type="EMBL" id="GAA5019447.1"/>
    </source>
</evidence>
<reference evidence="4" key="1">
    <citation type="journal article" date="2019" name="Int. J. Syst. Evol. Microbiol.">
        <title>The Global Catalogue of Microorganisms (GCM) 10K type strain sequencing project: providing services to taxonomists for standard genome sequencing and annotation.</title>
        <authorList>
            <consortium name="The Broad Institute Genomics Platform"/>
            <consortium name="The Broad Institute Genome Sequencing Center for Infectious Disease"/>
            <person name="Wu L."/>
            <person name="Ma J."/>
        </authorList>
    </citation>
    <scope>NUCLEOTIDE SEQUENCE [LARGE SCALE GENOMIC DNA]</scope>
    <source>
        <strain evidence="4">JCM 17687</strain>
    </source>
</reference>
<gene>
    <name evidence="3" type="ORF">GCM10023258_07070</name>
</gene>
<feature type="compositionally biased region" description="Low complexity" evidence="1">
    <location>
        <begin position="22"/>
        <end position="33"/>
    </location>
</feature>
<accession>A0ABP9J569</accession>
<organism evidence="3 4">
    <name type="scientific">Terrabacter aeriphilus</name>
    <dbReference type="NCBI Taxonomy" id="515662"/>
    <lineage>
        <taxon>Bacteria</taxon>
        <taxon>Bacillati</taxon>
        <taxon>Actinomycetota</taxon>
        <taxon>Actinomycetes</taxon>
        <taxon>Micrococcales</taxon>
        <taxon>Intrasporangiaceae</taxon>
        <taxon>Terrabacter</taxon>
    </lineage>
</organism>
<dbReference type="Proteomes" id="UP001500427">
    <property type="component" value="Unassembled WGS sequence"/>
</dbReference>
<evidence type="ECO:0008006" key="5">
    <source>
        <dbReference type="Google" id="ProtNLM"/>
    </source>
</evidence>
<keyword evidence="4" id="KW-1185">Reference proteome</keyword>
<dbReference type="PROSITE" id="PS51318">
    <property type="entry name" value="TAT"/>
    <property type="match status" value="1"/>
</dbReference>
<feature type="chain" id="PRO_5046418920" description="Secreted protein" evidence="2">
    <location>
        <begin position="23"/>
        <end position="78"/>
    </location>
</feature>
<protein>
    <recommendedName>
        <fullName evidence="5">Secreted protein</fullName>
    </recommendedName>
</protein>
<feature type="signal peptide" evidence="2">
    <location>
        <begin position="1"/>
        <end position="22"/>
    </location>
</feature>
<evidence type="ECO:0000256" key="1">
    <source>
        <dbReference type="SAM" id="MobiDB-lite"/>
    </source>
</evidence>
<dbReference type="EMBL" id="BAABIW010000006">
    <property type="protein sequence ID" value="GAA5019447.1"/>
    <property type="molecule type" value="Genomic_DNA"/>
</dbReference>
<dbReference type="InterPro" id="IPR006311">
    <property type="entry name" value="TAT_signal"/>
</dbReference>
<evidence type="ECO:0000256" key="2">
    <source>
        <dbReference type="SAM" id="SignalP"/>
    </source>
</evidence>
<sequence>MSTSRRSFLAVAGAGAVTTAAAGSAVATPATAGTGRGEPLVAHVSDPEHGTIVLYVGTREVVVHDHDLVRRLNRAARR</sequence>
<comment type="caution">
    <text evidence="3">The sequence shown here is derived from an EMBL/GenBank/DDBJ whole genome shotgun (WGS) entry which is preliminary data.</text>
</comment>
<name>A0ABP9J569_9MICO</name>
<proteinExistence type="predicted"/>
<dbReference type="RefSeq" id="WP_345506052.1">
    <property type="nucleotide sequence ID" value="NZ_BAABIW010000006.1"/>
</dbReference>
<feature type="region of interest" description="Disordered" evidence="1">
    <location>
        <begin position="22"/>
        <end position="43"/>
    </location>
</feature>
<evidence type="ECO:0000313" key="4">
    <source>
        <dbReference type="Proteomes" id="UP001500427"/>
    </source>
</evidence>